<organism evidence="1">
    <name type="scientific">Zea mays</name>
    <name type="common">Maize</name>
    <dbReference type="NCBI Taxonomy" id="4577"/>
    <lineage>
        <taxon>Eukaryota</taxon>
        <taxon>Viridiplantae</taxon>
        <taxon>Streptophyta</taxon>
        <taxon>Embryophyta</taxon>
        <taxon>Tracheophyta</taxon>
        <taxon>Spermatophyta</taxon>
        <taxon>Magnoliopsida</taxon>
        <taxon>Liliopsida</taxon>
        <taxon>Poales</taxon>
        <taxon>Poaceae</taxon>
        <taxon>PACMAD clade</taxon>
        <taxon>Panicoideae</taxon>
        <taxon>Andropogonodae</taxon>
        <taxon>Andropogoneae</taxon>
        <taxon>Tripsacinae</taxon>
        <taxon>Zea</taxon>
    </lineage>
</organism>
<accession>A0A1D6ML93</accession>
<proteinExistence type="predicted"/>
<evidence type="ECO:0000313" key="1">
    <source>
        <dbReference type="EMBL" id="ONM29980.1"/>
    </source>
</evidence>
<dbReference type="InParanoid" id="A0A1D6ML93"/>
<protein>
    <submittedName>
        <fullName evidence="1">Uncharacterized protein</fullName>
    </submittedName>
</protein>
<gene>
    <name evidence="1" type="ORF">ZEAMMB73_Zm00001d039826</name>
</gene>
<sequence length="10" mass="1159">MIVKQPTKSK</sequence>
<dbReference type="EMBL" id="CM007649">
    <property type="protein sequence ID" value="ONM29980.1"/>
    <property type="molecule type" value="Genomic_DNA"/>
</dbReference>
<reference evidence="1" key="1">
    <citation type="submission" date="2015-12" db="EMBL/GenBank/DDBJ databases">
        <title>Update maize B73 reference genome by single molecule sequencing technologies.</title>
        <authorList>
            <consortium name="Maize Genome Sequencing Project"/>
            <person name="Ware D."/>
        </authorList>
    </citation>
    <scope>NUCLEOTIDE SEQUENCE [LARGE SCALE GENOMIC DNA]</scope>
    <source>
        <tissue evidence="1">Seedling</tissue>
    </source>
</reference>
<name>A0A1D6ML93_MAIZE</name>